<proteinExistence type="predicted"/>
<evidence type="ECO:0000313" key="1">
    <source>
        <dbReference type="EMBL" id="GMT13885.1"/>
    </source>
</evidence>
<accession>A0AAV5V5S1</accession>
<sequence length="193" mass="20947">MRCQSIDTVDGRGFVAGRRYYGRFEGTVATIDRLLAGHHLHELFEVDGSGAVSVDLSDHLVELLLGDVVVKGAQDVAQVGHVDVAVALLIIQSECLSQLVFQSRVILTSDDEVGHHGSELLELDLTRTIGIELLDELLEIALLEGLSHRSEDHANLVGANVSLALLVEHVEVLAETLDLLGRELLERFGDIVS</sequence>
<comment type="caution">
    <text evidence="1">The sequence shown here is derived from an EMBL/GenBank/DDBJ whole genome shotgun (WGS) entry which is preliminary data.</text>
</comment>
<feature type="non-terminal residue" evidence="1">
    <location>
        <position position="193"/>
    </location>
</feature>
<protein>
    <submittedName>
        <fullName evidence="1">Uncharacterized protein</fullName>
    </submittedName>
</protein>
<keyword evidence="2" id="KW-1185">Reference proteome</keyword>
<dbReference type="Proteomes" id="UP001432322">
    <property type="component" value="Unassembled WGS sequence"/>
</dbReference>
<dbReference type="AlphaFoldDB" id="A0AAV5V5S1"/>
<dbReference type="EMBL" id="BTSY01000002">
    <property type="protein sequence ID" value="GMT13885.1"/>
    <property type="molecule type" value="Genomic_DNA"/>
</dbReference>
<reference evidence="1" key="1">
    <citation type="submission" date="2023-10" db="EMBL/GenBank/DDBJ databases">
        <title>Genome assembly of Pristionchus species.</title>
        <authorList>
            <person name="Yoshida K."/>
            <person name="Sommer R.J."/>
        </authorList>
    </citation>
    <scope>NUCLEOTIDE SEQUENCE</scope>
    <source>
        <strain evidence="1">RS5133</strain>
    </source>
</reference>
<gene>
    <name evidence="1" type="ORF">PFISCL1PPCAC_5182</name>
</gene>
<evidence type="ECO:0000313" key="2">
    <source>
        <dbReference type="Proteomes" id="UP001432322"/>
    </source>
</evidence>
<name>A0AAV5V5S1_9BILA</name>
<organism evidence="1 2">
    <name type="scientific">Pristionchus fissidentatus</name>
    <dbReference type="NCBI Taxonomy" id="1538716"/>
    <lineage>
        <taxon>Eukaryota</taxon>
        <taxon>Metazoa</taxon>
        <taxon>Ecdysozoa</taxon>
        <taxon>Nematoda</taxon>
        <taxon>Chromadorea</taxon>
        <taxon>Rhabditida</taxon>
        <taxon>Rhabditina</taxon>
        <taxon>Diplogasteromorpha</taxon>
        <taxon>Diplogasteroidea</taxon>
        <taxon>Neodiplogasteridae</taxon>
        <taxon>Pristionchus</taxon>
    </lineage>
</organism>